<dbReference type="Gramene" id="OB06G20220.1">
    <property type="protein sequence ID" value="OB06G20220.1"/>
    <property type="gene ID" value="OB06G20220"/>
</dbReference>
<dbReference type="HOGENOM" id="CLU_1557667_0_0_1"/>
<reference evidence="2" key="2">
    <citation type="submission" date="2013-04" db="UniProtKB">
        <authorList>
            <consortium name="EnsemblPlants"/>
        </authorList>
    </citation>
    <scope>IDENTIFICATION</scope>
</reference>
<feature type="region of interest" description="Disordered" evidence="1">
    <location>
        <begin position="100"/>
        <end position="133"/>
    </location>
</feature>
<keyword evidence="3" id="KW-1185">Reference proteome</keyword>
<feature type="region of interest" description="Disordered" evidence="1">
    <location>
        <begin position="1"/>
        <end position="50"/>
    </location>
</feature>
<evidence type="ECO:0000313" key="3">
    <source>
        <dbReference type="Proteomes" id="UP000006038"/>
    </source>
</evidence>
<protein>
    <submittedName>
        <fullName evidence="2">Uncharacterized protein</fullName>
    </submittedName>
</protein>
<organism evidence="2">
    <name type="scientific">Oryza brachyantha</name>
    <name type="common">malo sina</name>
    <dbReference type="NCBI Taxonomy" id="4533"/>
    <lineage>
        <taxon>Eukaryota</taxon>
        <taxon>Viridiplantae</taxon>
        <taxon>Streptophyta</taxon>
        <taxon>Embryophyta</taxon>
        <taxon>Tracheophyta</taxon>
        <taxon>Spermatophyta</taxon>
        <taxon>Magnoliopsida</taxon>
        <taxon>Liliopsida</taxon>
        <taxon>Poales</taxon>
        <taxon>Poaceae</taxon>
        <taxon>BOP clade</taxon>
        <taxon>Oryzoideae</taxon>
        <taxon>Oryzeae</taxon>
        <taxon>Oryzinae</taxon>
        <taxon>Oryza</taxon>
    </lineage>
</organism>
<evidence type="ECO:0000313" key="2">
    <source>
        <dbReference type="EnsemblPlants" id="OB06G20220.1"/>
    </source>
</evidence>
<dbReference type="AlphaFoldDB" id="J3MDC8"/>
<accession>J3MDC8</accession>
<dbReference type="Proteomes" id="UP000006038">
    <property type="component" value="Chromosome 6"/>
</dbReference>
<proteinExistence type="predicted"/>
<name>J3MDC8_ORYBR</name>
<dbReference type="EnsemblPlants" id="OB06G20220.1">
    <property type="protein sequence ID" value="OB06G20220.1"/>
    <property type="gene ID" value="OB06G20220"/>
</dbReference>
<evidence type="ECO:0000256" key="1">
    <source>
        <dbReference type="SAM" id="MobiDB-lite"/>
    </source>
</evidence>
<reference evidence="2" key="1">
    <citation type="journal article" date="2013" name="Nat. Commun.">
        <title>Whole-genome sequencing of Oryza brachyantha reveals mechanisms underlying Oryza genome evolution.</title>
        <authorList>
            <person name="Chen J."/>
            <person name="Huang Q."/>
            <person name="Gao D."/>
            <person name="Wang J."/>
            <person name="Lang Y."/>
            <person name="Liu T."/>
            <person name="Li B."/>
            <person name="Bai Z."/>
            <person name="Luis Goicoechea J."/>
            <person name="Liang C."/>
            <person name="Chen C."/>
            <person name="Zhang W."/>
            <person name="Sun S."/>
            <person name="Liao Y."/>
            <person name="Zhang X."/>
            <person name="Yang L."/>
            <person name="Song C."/>
            <person name="Wang M."/>
            <person name="Shi J."/>
            <person name="Liu G."/>
            <person name="Liu J."/>
            <person name="Zhou H."/>
            <person name="Zhou W."/>
            <person name="Yu Q."/>
            <person name="An N."/>
            <person name="Chen Y."/>
            <person name="Cai Q."/>
            <person name="Wang B."/>
            <person name="Liu B."/>
            <person name="Min J."/>
            <person name="Huang Y."/>
            <person name="Wu H."/>
            <person name="Li Z."/>
            <person name="Zhang Y."/>
            <person name="Yin Y."/>
            <person name="Song W."/>
            <person name="Jiang J."/>
            <person name="Jackson S.A."/>
            <person name="Wing R.A."/>
            <person name="Wang J."/>
            <person name="Chen M."/>
        </authorList>
    </citation>
    <scope>NUCLEOTIDE SEQUENCE [LARGE SCALE GENOMIC DNA]</scope>
    <source>
        <strain evidence="2">cv. IRGC 101232</strain>
    </source>
</reference>
<sequence>MPALLQTRDSRRRRRHPHKHRLRHAVAGSRAGPEKAPSSGGEGGGQQQLWRPHPSVVKQLLHAAVTCAQPLAPPARRAAKHRLPPARPPASCGCLRQRLLPTASQPRRPPPGPPLRSVARDREWDAAGSGGRRRRAQFFEGSRLRNRTKLGKVRFAGSVFLAGGFLTRWVTM</sequence>
<feature type="compositionally biased region" description="Basic residues" evidence="1">
    <location>
        <begin position="10"/>
        <end position="24"/>
    </location>
</feature>